<dbReference type="PANTHER" id="PTHR48083:SF18">
    <property type="entry name" value="ACYL-COENZYME A DEHYDROGENASE"/>
    <property type="match status" value="1"/>
</dbReference>
<evidence type="ECO:0000256" key="12">
    <source>
        <dbReference type="ARBA" id="ARBA00047882"/>
    </source>
</evidence>
<evidence type="ECO:0000259" key="16">
    <source>
        <dbReference type="Pfam" id="PF02770"/>
    </source>
</evidence>
<evidence type="ECO:0000259" key="17">
    <source>
        <dbReference type="Pfam" id="PF02771"/>
    </source>
</evidence>
<comment type="caution">
    <text evidence="19">The sequence shown here is derived from an EMBL/GenBank/DDBJ whole genome shotgun (WGS) entry which is preliminary data.</text>
</comment>
<dbReference type="InterPro" id="IPR046373">
    <property type="entry name" value="Acyl-CoA_Oxase/DH_mid-dom_sf"/>
</dbReference>
<keyword evidence="9" id="KW-0276">Fatty acid metabolism</keyword>
<dbReference type="GO" id="GO:0070991">
    <property type="term" value="F:medium-chain fatty acyl-CoA dehydrogenase activity"/>
    <property type="evidence" value="ECO:0007669"/>
    <property type="project" value="UniProtKB-EC"/>
</dbReference>
<dbReference type="NCBIfam" id="NF007000">
    <property type="entry name" value="PRK09463.1"/>
    <property type="match status" value="1"/>
</dbReference>
<organism evidence="19 20">
    <name type="scientific">Pelagibaculum spongiae</name>
    <dbReference type="NCBI Taxonomy" id="2080658"/>
    <lineage>
        <taxon>Bacteria</taxon>
        <taxon>Pseudomonadati</taxon>
        <taxon>Pseudomonadota</taxon>
        <taxon>Gammaproteobacteria</taxon>
        <taxon>Oceanospirillales</taxon>
        <taxon>Pelagibaculum</taxon>
    </lineage>
</organism>
<dbReference type="Pfam" id="PF02770">
    <property type="entry name" value="Acyl-CoA_dh_M"/>
    <property type="match status" value="1"/>
</dbReference>
<dbReference type="FunFam" id="1.20.140.10:FF:000009">
    <property type="entry name" value="Acyl-CoA dehydrogenase"/>
    <property type="match status" value="1"/>
</dbReference>
<dbReference type="GO" id="GO:0033539">
    <property type="term" value="P:fatty acid beta-oxidation using acyl-CoA dehydrogenase"/>
    <property type="evidence" value="ECO:0007669"/>
    <property type="project" value="InterPro"/>
</dbReference>
<evidence type="ECO:0000256" key="10">
    <source>
        <dbReference type="ARBA" id="ARBA00023002"/>
    </source>
</evidence>
<keyword evidence="14" id="KW-0472">Membrane</keyword>
<dbReference type="AlphaFoldDB" id="A0A2V1GWN5"/>
<evidence type="ECO:0000259" key="18">
    <source>
        <dbReference type="Pfam" id="PF09317"/>
    </source>
</evidence>
<sequence length="833" mass="90791">MITGALEVTNGILLALALAGAWAMAYRRSSLKEWTIYGAAALAVLTLFSGFSGVGLAISWLIFAAVAVPLNMDKIRLTYISGPILKLFRKIMPTMSQTEKEALDAGTVWWDGEIFAGDPNWKKLLSIPKPTLTEEEQAFLDGPVEAACRMCDDWKVVHEDADLTPETWQFLKDEGFFSMIIKKKYGGKDFSALAHSEVLAKLSAHSATLASTVAVPNSLGPAELLQHYGTEEQKNHYLPRLAKGLDIPCFALTNPEAGSDAGSIPDTGIVCKGQYQGKEVIGMRMNWNKRYITLAPVATVIGLAFKMFDPEGLLGDKKDIGITCALIPRNFPGVEAGRRHIPLGTPFMNGTTKGKDVFIPLDFIIGGVDMAGHGWRMLVECLSVGRSISLPSSAAGGARAGAIATGAYARIRRQFKTAIGQMEGIEEALGRLGGNAYRMEAVRAFTAFAVDLGEKPSVPSAIAKLHVTEMGRQCANDAMDIQGGKAIVMGPRNAAGRAYMAVPIGITVEGANILTRNLILFGQGAMRCHPYVLKELDAAANTDDKQALKDFDKALFGHVGFVISNAFRSLWLGLSRGYFAKAPATPTKRYYQHLTRISSSFAILADVSMAVLGAELKRKESVSARLGDALAMMYIGSAVLKRWEDQGRPAADRPFVDWAMDDCIYQADKAMSDLLKNYPNKFVGAGLRALIFPLGFRTPGASDKLSHKVSALLIEPNEARDRLAKDVYTEDHKFNLIGQMETVLRDTIAAEPIVKKIDKAIRKGELAVPSHIFDLPTKINYALEAGMINEAEKELLTRYEAGRLETITVDDWDHEDMVRAQYQKKQTSKKSAA</sequence>
<keyword evidence="20" id="KW-1185">Reference proteome</keyword>
<evidence type="ECO:0000313" key="19">
    <source>
        <dbReference type="EMBL" id="PVZ64960.1"/>
    </source>
</evidence>
<dbReference type="InterPro" id="IPR015396">
    <property type="entry name" value="FadE_C"/>
</dbReference>
<dbReference type="Gene3D" id="2.40.110.10">
    <property type="entry name" value="Butyryl-CoA Dehydrogenase, subunit A, domain 2"/>
    <property type="match status" value="1"/>
</dbReference>
<comment type="pathway">
    <text evidence="2">Lipid metabolism; fatty acid beta-oxidation.</text>
</comment>
<dbReference type="EMBL" id="QDDL01000011">
    <property type="protein sequence ID" value="PVZ64960.1"/>
    <property type="molecule type" value="Genomic_DNA"/>
</dbReference>
<dbReference type="InterPro" id="IPR006091">
    <property type="entry name" value="Acyl-CoA_Oxase/DH_mid-dom"/>
</dbReference>
<evidence type="ECO:0000256" key="9">
    <source>
        <dbReference type="ARBA" id="ARBA00022832"/>
    </source>
</evidence>
<proteinExistence type="inferred from homology"/>
<gene>
    <name evidence="19" type="primary">fadE</name>
    <name evidence="19" type="ORF">DC094_19045</name>
</gene>
<evidence type="ECO:0000256" key="3">
    <source>
        <dbReference type="ARBA" id="ARBA00009347"/>
    </source>
</evidence>
<feature type="domain" description="Acyl-CoA dehydrogenase/oxidase C-terminal" evidence="15">
    <location>
        <begin position="372"/>
        <end position="519"/>
    </location>
</feature>
<dbReference type="InterPro" id="IPR036250">
    <property type="entry name" value="AcylCo_DH-like_C"/>
</dbReference>
<keyword evidence="11" id="KW-0443">Lipid metabolism</keyword>
<comment type="cofactor">
    <cofactor evidence="1">
        <name>FAD</name>
        <dbReference type="ChEBI" id="CHEBI:57692"/>
    </cofactor>
</comment>
<accession>A0A2V1GWN5</accession>
<dbReference type="SUPFAM" id="SSF47203">
    <property type="entry name" value="Acyl-CoA dehydrogenase C-terminal domain-like"/>
    <property type="match status" value="1"/>
</dbReference>
<evidence type="ECO:0000256" key="11">
    <source>
        <dbReference type="ARBA" id="ARBA00023098"/>
    </source>
</evidence>
<keyword evidence="10" id="KW-0560">Oxidoreductase</keyword>
<feature type="transmembrane region" description="Helical" evidence="14">
    <location>
        <begin position="39"/>
        <end position="68"/>
    </location>
</feature>
<evidence type="ECO:0000256" key="7">
    <source>
        <dbReference type="ARBA" id="ARBA00022630"/>
    </source>
</evidence>
<dbReference type="Gene3D" id="1.10.540.10">
    <property type="entry name" value="Acyl-CoA dehydrogenase/oxidase, N-terminal domain"/>
    <property type="match status" value="1"/>
</dbReference>
<dbReference type="GO" id="GO:0004466">
    <property type="term" value="F:long-chain fatty acyl-CoA dehydrogenase activity"/>
    <property type="evidence" value="ECO:0007669"/>
    <property type="project" value="UniProtKB-EC"/>
</dbReference>
<evidence type="ECO:0000259" key="15">
    <source>
        <dbReference type="Pfam" id="PF00441"/>
    </source>
</evidence>
<dbReference type="InterPro" id="IPR009100">
    <property type="entry name" value="AcylCoA_DH/oxidase_NM_dom_sf"/>
</dbReference>
<comment type="catalytic activity">
    <reaction evidence="12">
        <text>a medium-chain 2,3-saturated fatty acyl-CoA + oxidized [electron-transfer flavoprotein] + H(+) = a medium-chain (2E)-enoyl-CoA + reduced [electron-transfer flavoprotein]</text>
        <dbReference type="Rhea" id="RHEA:14477"/>
        <dbReference type="Rhea" id="RHEA-COMP:10685"/>
        <dbReference type="Rhea" id="RHEA-COMP:10686"/>
        <dbReference type="ChEBI" id="CHEBI:15378"/>
        <dbReference type="ChEBI" id="CHEBI:57692"/>
        <dbReference type="ChEBI" id="CHEBI:58307"/>
        <dbReference type="ChEBI" id="CHEBI:83723"/>
        <dbReference type="ChEBI" id="CHEBI:83726"/>
        <dbReference type="EC" id="1.3.8.7"/>
    </reaction>
</comment>
<name>A0A2V1GWN5_9GAMM</name>
<dbReference type="Proteomes" id="UP000244906">
    <property type="component" value="Unassembled WGS sequence"/>
</dbReference>
<dbReference type="NCBIfam" id="NF009586">
    <property type="entry name" value="PRK13026.1"/>
    <property type="match status" value="1"/>
</dbReference>
<dbReference type="OrthoDB" id="9802447at2"/>
<evidence type="ECO:0000256" key="6">
    <source>
        <dbReference type="ARBA" id="ARBA00020144"/>
    </source>
</evidence>
<reference evidence="19 20" key="1">
    <citation type="submission" date="2018-04" db="EMBL/GenBank/DDBJ databases">
        <title>Thalassorhabdus spongiae gen. nov., sp. nov., isolated from a marine sponge in South-West Iceland.</title>
        <authorList>
            <person name="Knobloch S."/>
            <person name="Daussin A."/>
            <person name="Johannsson R."/>
            <person name="Marteinsson V.T."/>
        </authorList>
    </citation>
    <scope>NUCLEOTIDE SEQUENCE [LARGE SCALE GENOMIC DNA]</scope>
    <source>
        <strain evidence="19 20">Hp12</strain>
    </source>
</reference>
<dbReference type="EC" id="1.3.8.8" evidence="5"/>
<dbReference type="FunFam" id="2.40.110.10:FF:000010">
    <property type="entry name" value="Acyl-CoA dehydrogenase"/>
    <property type="match status" value="1"/>
</dbReference>
<comment type="catalytic activity">
    <reaction evidence="13">
        <text>a long-chain 2,3-saturated fatty acyl-CoA + oxidized [electron-transfer flavoprotein] + H(+) = a long-chain (2E)-enoyl-CoA + reduced [electron-transfer flavoprotein]</text>
        <dbReference type="Rhea" id="RHEA:17721"/>
        <dbReference type="Rhea" id="RHEA-COMP:10685"/>
        <dbReference type="Rhea" id="RHEA-COMP:10686"/>
        <dbReference type="ChEBI" id="CHEBI:15378"/>
        <dbReference type="ChEBI" id="CHEBI:57692"/>
        <dbReference type="ChEBI" id="CHEBI:58307"/>
        <dbReference type="ChEBI" id="CHEBI:83721"/>
        <dbReference type="ChEBI" id="CHEBI:83727"/>
        <dbReference type="EC" id="1.3.8.8"/>
    </reaction>
</comment>
<feature type="domain" description="Acyl-CoA dehydrogenase C-terminal bacterial-type" evidence="18">
    <location>
        <begin position="526"/>
        <end position="812"/>
    </location>
</feature>
<feature type="domain" description="Acyl-CoA dehydrogenase/oxidase N-terminal" evidence="17">
    <location>
        <begin position="133"/>
        <end position="244"/>
    </location>
</feature>
<evidence type="ECO:0000256" key="4">
    <source>
        <dbReference type="ARBA" id="ARBA00012033"/>
    </source>
</evidence>
<dbReference type="SUPFAM" id="SSF56645">
    <property type="entry name" value="Acyl-CoA dehydrogenase NM domain-like"/>
    <property type="match status" value="1"/>
</dbReference>
<dbReference type="Pfam" id="PF00441">
    <property type="entry name" value="Acyl-CoA_dh_1"/>
    <property type="match status" value="1"/>
</dbReference>
<keyword evidence="14" id="KW-1133">Transmembrane helix</keyword>
<dbReference type="UniPathway" id="UPA00659"/>
<dbReference type="GO" id="GO:0050660">
    <property type="term" value="F:flavin adenine dinucleotide binding"/>
    <property type="evidence" value="ECO:0007669"/>
    <property type="project" value="InterPro"/>
</dbReference>
<evidence type="ECO:0000256" key="13">
    <source>
        <dbReference type="ARBA" id="ARBA00049247"/>
    </source>
</evidence>
<keyword evidence="14" id="KW-0812">Transmembrane</keyword>
<dbReference type="InterPro" id="IPR013786">
    <property type="entry name" value="AcylCoA_DH/ox_N"/>
</dbReference>
<dbReference type="Pfam" id="PF09317">
    <property type="entry name" value="ACDH_C"/>
    <property type="match status" value="1"/>
</dbReference>
<dbReference type="Gene3D" id="1.20.140.10">
    <property type="entry name" value="Butyryl-CoA Dehydrogenase, subunit A, domain 3"/>
    <property type="match status" value="1"/>
</dbReference>
<evidence type="ECO:0000256" key="8">
    <source>
        <dbReference type="ARBA" id="ARBA00022827"/>
    </source>
</evidence>
<keyword evidence="7" id="KW-0285">Flavoprotein</keyword>
<evidence type="ECO:0000256" key="2">
    <source>
        <dbReference type="ARBA" id="ARBA00005005"/>
    </source>
</evidence>
<evidence type="ECO:0000256" key="1">
    <source>
        <dbReference type="ARBA" id="ARBA00001974"/>
    </source>
</evidence>
<dbReference type="FunFam" id="1.10.540.10:FF:000004">
    <property type="entry name" value="Acyl-CoA dehydrogenase"/>
    <property type="match status" value="1"/>
</dbReference>
<keyword evidence="8" id="KW-0274">FAD</keyword>
<dbReference type="GO" id="GO:0005737">
    <property type="term" value="C:cytoplasm"/>
    <property type="evidence" value="ECO:0007669"/>
    <property type="project" value="TreeGrafter"/>
</dbReference>
<protein>
    <recommendedName>
        <fullName evidence="6">Acyl-coenzyme A dehydrogenase</fullName>
        <ecNumber evidence="4">1.3.8.7</ecNumber>
        <ecNumber evidence="5">1.3.8.8</ecNumber>
    </recommendedName>
</protein>
<evidence type="ECO:0000313" key="20">
    <source>
        <dbReference type="Proteomes" id="UP000244906"/>
    </source>
</evidence>
<evidence type="ECO:0000256" key="5">
    <source>
        <dbReference type="ARBA" id="ARBA00012040"/>
    </source>
</evidence>
<dbReference type="InterPro" id="IPR009075">
    <property type="entry name" value="AcylCo_DH/oxidase_C"/>
</dbReference>
<dbReference type="Pfam" id="PF02771">
    <property type="entry name" value="Acyl-CoA_dh_N"/>
    <property type="match status" value="1"/>
</dbReference>
<evidence type="ECO:0000256" key="14">
    <source>
        <dbReference type="SAM" id="Phobius"/>
    </source>
</evidence>
<comment type="similarity">
    <text evidence="3">Belongs to the acyl-CoA dehydrogenase family.</text>
</comment>
<feature type="domain" description="Acyl-CoA oxidase/dehydrogenase middle" evidence="16">
    <location>
        <begin position="249"/>
        <end position="348"/>
    </location>
</feature>
<dbReference type="EC" id="1.3.8.7" evidence="4"/>
<dbReference type="InterPro" id="IPR037069">
    <property type="entry name" value="AcylCoA_DH/ox_N_sf"/>
</dbReference>
<dbReference type="PANTHER" id="PTHR48083">
    <property type="entry name" value="MEDIUM-CHAIN SPECIFIC ACYL-COA DEHYDROGENASE, MITOCHONDRIAL-RELATED"/>
    <property type="match status" value="1"/>
</dbReference>
<dbReference type="InterPro" id="IPR050741">
    <property type="entry name" value="Acyl-CoA_dehydrogenase"/>
</dbReference>